<dbReference type="GO" id="GO:0016760">
    <property type="term" value="F:cellulose synthase (UDP-forming) activity"/>
    <property type="evidence" value="ECO:0007669"/>
    <property type="project" value="InterPro"/>
</dbReference>
<dbReference type="Proteomes" id="UP000265520">
    <property type="component" value="Unassembled WGS sequence"/>
</dbReference>
<keyword evidence="7" id="KW-0961">Cell wall biogenesis/degradation</keyword>
<evidence type="ECO:0000313" key="9">
    <source>
        <dbReference type="Proteomes" id="UP000265520"/>
    </source>
</evidence>
<accession>A0A392NFB2</accession>
<evidence type="ECO:0000256" key="2">
    <source>
        <dbReference type="ARBA" id="ARBA00022676"/>
    </source>
</evidence>
<dbReference type="GO" id="GO:0012505">
    <property type="term" value="C:endomembrane system"/>
    <property type="evidence" value="ECO:0007669"/>
    <property type="project" value="UniProtKB-SubCell"/>
</dbReference>
<reference evidence="8 9" key="1">
    <citation type="journal article" date="2018" name="Front. Plant Sci.">
        <title>Red Clover (Trifolium pratense) and Zigzag Clover (T. medium) - A Picture of Genomic Similarities and Differences.</title>
        <authorList>
            <person name="Dluhosova J."/>
            <person name="Istvanek J."/>
            <person name="Nedelnik J."/>
            <person name="Repkova J."/>
        </authorList>
    </citation>
    <scope>NUCLEOTIDE SEQUENCE [LARGE SCALE GENOMIC DNA]</scope>
    <source>
        <strain evidence="9">cv. 10/8</strain>
        <tissue evidence="8">Leaf</tissue>
    </source>
</reference>
<protein>
    <submittedName>
        <fullName evidence="8">Cellulose synthase A catalytic subunit 4</fullName>
    </submittedName>
</protein>
<evidence type="ECO:0000256" key="6">
    <source>
        <dbReference type="ARBA" id="ARBA00023136"/>
    </source>
</evidence>
<evidence type="ECO:0000313" key="8">
    <source>
        <dbReference type="EMBL" id="MCH97244.1"/>
    </source>
</evidence>
<organism evidence="8 9">
    <name type="scientific">Trifolium medium</name>
    <dbReference type="NCBI Taxonomy" id="97028"/>
    <lineage>
        <taxon>Eukaryota</taxon>
        <taxon>Viridiplantae</taxon>
        <taxon>Streptophyta</taxon>
        <taxon>Embryophyta</taxon>
        <taxon>Tracheophyta</taxon>
        <taxon>Spermatophyta</taxon>
        <taxon>Magnoliopsida</taxon>
        <taxon>eudicotyledons</taxon>
        <taxon>Gunneridae</taxon>
        <taxon>Pentapetalae</taxon>
        <taxon>rosids</taxon>
        <taxon>fabids</taxon>
        <taxon>Fabales</taxon>
        <taxon>Fabaceae</taxon>
        <taxon>Papilionoideae</taxon>
        <taxon>50 kb inversion clade</taxon>
        <taxon>NPAAA clade</taxon>
        <taxon>Hologalegina</taxon>
        <taxon>IRL clade</taxon>
        <taxon>Trifolieae</taxon>
        <taxon>Trifolium</taxon>
    </lineage>
</organism>
<comment type="subcellular location">
    <subcellularLocation>
        <location evidence="1">Endomembrane system</location>
        <topology evidence="1">Multi-pass membrane protein</topology>
    </subcellularLocation>
</comment>
<evidence type="ECO:0000256" key="7">
    <source>
        <dbReference type="ARBA" id="ARBA00023316"/>
    </source>
</evidence>
<dbReference type="AlphaFoldDB" id="A0A392NFB2"/>
<dbReference type="InterPro" id="IPR005150">
    <property type="entry name" value="Cellulose_synth"/>
</dbReference>
<proteinExistence type="predicted"/>
<keyword evidence="3" id="KW-0808">Transferase</keyword>
<comment type="caution">
    <text evidence="8">The sequence shown here is derived from an EMBL/GenBank/DDBJ whole genome shotgun (WGS) entry which is preliminary data.</text>
</comment>
<dbReference type="GO" id="GO:0071555">
    <property type="term" value="P:cell wall organization"/>
    <property type="evidence" value="ECO:0007669"/>
    <property type="project" value="UniProtKB-KW"/>
</dbReference>
<evidence type="ECO:0000256" key="1">
    <source>
        <dbReference type="ARBA" id="ARBA00004127"/>
    </source>
</evidence>
<dbReference type="GO" id="GO:0016020">
    <property type="term" value="C:membrane"/>
    <property type="evidence" value="ECO:0007669"/>
    <property type="project" value="InterPro"/>
</dbReference>
<keyword evidence="2" id="KW-0328">Glycosyltransferase</keyword>
<name>A0A392NFB2_9FABA</name>
<sequence>INMKGLDGIQGPVYVGTGTVFNRQALYGYDPPVSEKRPKMTCDCWPKWCCFCCGSRKTKSKKKSGTSGRSGLFSRFYKKKKMGGKDYVRKGSGSMFDLEEIEEGLEGYDELEKSSLMSQKNFEKRFGQSPVFIASTLMENGGLPEGTNTQSLVKEAIHNISCGYEEKTEWGKEFTDKWTRHSMITPVIGWIYGSVTEDILTGFKMHCRGWKSVYCMPKRPAFKGSAPINLSDRLHQ</sequence>
<dbReference type="Pfam" id="PF03552">
    <property type="entry name" value="Cellulose_synt"/>
    <property type="match status" value="1"/>
</dbReference>
<feature type="non-terminal residue" evidence="8">
    <location>
        <position position="236"/>
    </location>
</feature>
<keyword evidence="6" id="KW-0472">Membrane</keyword>
<dbReference type="GO" id="GO:0030244">
    <property type="term" value="P:cellulose biosynthetic process"/>
    <property type="evidence" value="ECO:0007669"/>
    <property type="project" value="InterPro"/>
</dbReference>
<keyword evidence="9" id="KW-1185">Reference proteome</keyword>
<dbReference type="InterPro" id="IPR029044">
    <property type="entry name" value="Nucleotide-diphossugar_trans"/>
</dbReference>
<keyword evidence="5" id="KW-1133">Transmembrane helix</keyword>
<evidence type="ECO:0000256" key="4">
    <source>
        <dbReference type="ARBA" id="ARBA00022692"/>
    </source>
</evidence>
<feature type="non-terminal residue" evidence="8">
    <location>
        <position position="1"/>
    </location>
</feature>
<dbReference type="PANTHER" id="PTHR13301">
    <property type="entry name" value="X-BOX TRANSCRIPTION FACTOR-RELATED"/>
    <property type="match status" value="1"/>
</dbReference>
<keyword evidence="4" id="KW-0812">Transmembrane</keyword>
<dbReference type="EMBL" id="LXQA010034440">
    <property type="protein sequence ID" value="MCH97244.1"/>
    <property type="molecule type" value="Genomic_DNA"/>
</dbReference>
<evidence type="ECO:0000256" key="3">
    <source>
        <dbReference type="ARBA" id="ARBA00022679"/>
    </source>
</evidence>
<gene>
    <name evidence="8" type="ORF">A2U01_0018237</name>
</gene>
<dbReference type="Gene3D" id="3.90.550.10">
    <property type="entry name" value="Spore Coat Polysaccharide Biosynthesis Protein SpsA, Chain A"/>
    <property type="match status" value="1"/>
</dbReference>
<evidence type="ECO:0000256" key="5">
    <source>
        <dbReference type="ARBA" id="ARBA00022989"/>
    </source>
</evidence>